<reference evidence="2" key="1">
    <citation type="journal article" date="2019" name="bioRxiv">
        <title>The Genome of the Zebra Mussel, Dreissena polymorpha: A Resource for Invasive Species Research.</title>
        <authorList>
            <person name="McCartney M.A."/>
            <person name="Auch B."/>
            <person name="Kono T."/>
            <person name="Mallez S."/>
            <person name="Zhang Y."/>
            <person name="Obille A."/>
            <person name="Becker A."/>
            <person name="Abrahante J.E."/>
            <person name="Garbe J."/>
            <person name="Badalamenti J.P."/>
            <person name="Herman A."/>
            <person name="Mangelson H."/>
            <person name="Liachko I."/>
            <person name="Sullivan S."/>
            <person name="Sone E.D."/>
            <person name="Koren S."/>
            <person name="Silverstein K.A.T."/>
            <person name="Beckman K.B."/>
            <person name="Gohl D.M."/>
        </authorList>
    </citation>
    <scope>NUCLEOTIDE SEQUENCE</scope>
    <source>
        <strain evidence="2">Duluth1</strain>
        <tissue evidence="2">Whole animal</tissue>
    </source>
</reference>
<dbReference type="Proteomes" id="UP000828390">
    <property type="component" value="Unassembled WGS sequence"/>
</dbReference>
<name>A0A9D4K9V5_DREPO</name>
<gene>
    <name evidence="2" type="ORF">DPMN_109045</name>
</gene>
<evidence type="ECO:0000313" key="2">
    <source>
        <dbReference type="EMBL" id="KAH3835686.1"/>
    </source>
</evidence>
<feature type="region of interest" description="Disordered" evidence="1">
    <location>
        <begin position="1"/>
        <end position="30"/>
    </location>
</feature>
<feature type="compositionally biased region" description="Polar residues" evidence="1">
    <location>
        <begin position="1"/>
        <end position="24"/>
    </location>
</feature>
<organism evidence="2 3">
    <name type="scientific">Dreissena polymorpha</name>
    <name type="common">Zebra mussel</name>
    <name type="synonym">Mytilus polymorpha</name>
    <dbReference type="NCBI Taxonomy" id="45954"/>
    <lineage>
        <taxon>Eukaryota</taxon>
        <taxon>Metazoa</taxon>
        <taxon>Spiralia</taxon>
        <taxon>Lophotrochozoa</taxon>
        <taxon>Mollusca</taxon>
        <taxon>Bivalvia</taxon>
        <taxon>Autobranchia</taxon>
        <taxon>Heteroconchia</taxon>
        <taxon>Euheterodonta</taxon>
        <taxon>Imparidentia</taxon>
        <taxon>Neoheterodontei</taxon>
        <taxon>Myida</taxon>
        <taxon>Dreissenoidea</taxon>
        <taxon>Dreissenidae</taxon>
        <taxon>Dreissena</taxon>
    </lineage>
</organism>
<comment type="caution">
    <text evidence="2">The sequence shown here is derived from an EMBL/GenBank/DDBJ whole genome shotgun (WGS) entry which is preliminary data.</text>
</comment>
<accession>A0A9D4K9V5</accession>
<dbReference type="AlphaFoldDB" id="A0A9D4K9V5"/>
<reference evidence="2" key="2">
    <citation type="submission" date="2020-11" db="EMBL/GenBank/DDBJ databases">
        <authorList>
            <person name="McCartney M.A."/>
            <person name="Auch B."/>
            <person name="Kono T."/>
            <person name="Mallez S."/>
            <person name="Becker A."/>
            <person name="Gohl D.M."/>
            <person name="Silverstein K.A.T."/>
            <person name="Koren S."/>
            <person name="Bechman K.B."/>
            <person name="Herman A."/>
            <person name="Abrahante J.E."/>
            <person name="Garbe J."/>
        </authorList>
    </citation>
    <scope>NUCLEOTIDE SEQUENCE</scope>
    <source>
        <strain evidence="2">Duluth1</strain>
        <tissue evidence="2">Whole animal</tissue>
    </source>
</reference>
<evidence type="ECO:0000313" key="3">
    <source>
        <dbReference type="Proteomes" id="UP000828390"/>
    </source>
</evidence>
<proteinExistence type="predicted"/>
<evidence type="ECO:0000256" key="1">
    <source>
        <dbReference type="SAM" id="MobiDB-lite"/>
    </source>
</evidence>
<protein>
    <submittedName>
        <fullName evidence="2">Uncharacterized protein</fullName>
    </submittedName>
</protein>
<dbReference type="EMBL" id="JAIWYP010000004">
    <property type="protein sequence ID" value="KAH3835686.1"/>
    <property type="molecule type" value="Genomic_DNA"/>
</dbReference>
<sequence>MSNKDSTSCTSLPCTLNRGRQTQKTPKRVQDLSYSSIKPKIYSVIDFNDPRGPSTVNKDENEVKDNVLWNLQSDGIAESMWNTILDYTYEDYEMTDVQIDAFKEWRQIFLENLKASSDPNHPTLLVEDQRCDRWNSERRVRLTASECHTVANFQS</sequence>
<keyword evidence="3" id="KW-1185">Reference proteome</keyword>